<evidence type="ECO:0000256" key="1">
    <source>
        <dbReference type="SAM" id="MobiDB-lite"/>
    </source>
</evidence>
<name>A0A1Q9EBA6_SYMMI</name>
<feature type="compositionally biased region" description="Pro residues" evidence="1">
    <location>
        <begin position="145"/>
        <end position="162"/>
    </location>
</feature>
<feature type="compositionally biased region" description="Basic residues" evidence="1">
    <location>
        <begin position="94"/>
        <end position="113"/>
    </location>
</feature>
<gene>
    <name evidence="2" type="ORF">AK812_SmicGene12208</name>
</gene>
<evidence type="ECO:0000313" key="3">
    <source>
        <dbReference type="Proteomes" id="UP000186817"/>
    </source>
</evidence>
<dbReference type="EMBL" id="LSRX01000203">
    <property type="protein sequence ID" value="OLQ04682.1"/>
    <property type="molecule type" value="Genomic_DNA"/>
</dbReference>
<dbReference type="AlphaFoldDB" id="A0A1Q9EBA6"/>
<accession>A0A1Q9EBA6</accession>
<organism evidence="2 3">
    <name type="scientific">Symbiodinium microadriaticum</name>
    <name type="common">Dinoflagellate</name>
    <name type="synonym">Zooxanthella microadriatica</name>
    <dbReference type="NCBI Taxonomy" id="2951"/>
    <lineage>
        <taxon>Eukaryota</taxon>
        <taxon>Sar</taxon>
        <taxon>Alveolata</taxon>
        <taxon>Dinophyceae</taxon>
        <taxon>Suessiales</taxon>
        <taxon>Symbiodiniaceae</taxon>
        <taxon>Symbiodinium</taxon>
    </lineage>
</organism>
<keyword evidence="3" id="KW-1185">Reference proteome</keyword>
<reference evidence="2 3" key="1">
    <citation type="submission" date="2016-02" db="EMBL/GenBank/DDBJ databases">
        <title>Genome analysis of coral dinoflagellate symbionts highlights evolutionary adaptations to a symbiotic lifestyle.</title>
        <authorList>
            <person name="Aranda M."/>
            <person name="Li Y."/>
            <person name="Liew Y.J."/>
            <person name="Baumgarten S."/>
            <person name="Simakov O."/>
            <person name="Wilson M."/>
            <person name="Piel J."/>
            <person name="Ashoor H."/>
            <person name="Bougouffa S."/>
            <person name="Bajic V.B."/>
            <person name="Ryu T."/>
            <person name="Ravasi T."/>
            <person name="Bayer T."/>
            <person name="Micklem G."/>
            <person name="Kim H."/>
            <person name="Bhak J."/>
            <person name="Lajeunesse T.C."/>
            <person name="Voolstra C.R."/>
        </authorList>
    </citation>
    <scope>NUCLEOTIDE SEQUENCE [LARGE SCALE GENOMIC DNA]</scope>
    <source>
        <strain evidence="2 3">CCMP2467</strain>
    </source>
</reference>
<protein>
    <submittedName>
        <fullName evidence="2">Uncharacterized protein</fullName>
    </submittedName>
</protein>
<evidence type="ECO:0000313" key="2">
    <source>
        <dbReference type="EMBL" id="OLQ04682.1"/>
    </source>
</evidence>
<proteinExistence type="predicted"/>
<feature type="region of interest" description="Disordered" evidence="1">
    <location>
        <begin position="50"/>
        <end position="163"/>
    </location>
</feature>
<sequence>MSSTDWRIMFNNIQVALGLNIGLQGECSLKAFRTLGRCLAGPVAFRPRPSEVVSTLSPGSLKPSIALPDSAEPVRRPSPGPIAVPSEPETPPGRRGHGNLHFSPRRGAKKVKNVKSLSINGPEADPQEDGGPATGGGATPSVELTPPPLNAPVPDETPPPPFASLAGAEAALQQMAMEVWDLISGLQDAKHEQRPFRKRRAGPSESCLQLGERAKKILMEGPDSPEEEGYG</sequence>
<comment type="caution">
    <text evidence="2">The sequence shown here is derived from an EMBL/GenBank/DDBJ whole genome shotgun (WGS) entry which is preliminary data.</text>
</comment>
<dbReference type="Proteomes" id="UP000186817">
    <property type="component" value="Unassembled WGS sequence"/>
</dbReference>